<reference evidence="3 4" key="1">
    <citation type="journal article" date="2019" name="Int. J. Syst. Evol. Microbiol.">
        <title>The Global Catalogue of Microorganisms (GCM) 10K type strain sequencing project: providing services to taxonomists for standard genome sequencing and annotation.</title>
        <authorList>
            <consortium name="The Broad Institute Genomics Platform"/>
            <consortium name="The Broad Institute Genome Sequencing Center for Infectious Disease"/>
            <person name="Wu L."/>
            <person name="Ma J."/>
        </authorList>
    </citation>
    <scope>NUCLEOTIDE SEQUENCE [LARGE SCALE GENOMIC DNA]</scope>
    <source>
        <strain evidence="3 4">JCM 1407</strain>
    </source>
</reference>
<dbReference type="NCBIfam" id="TIGR02764">
    <property type="entry name" value="spore_ybaN_pdaB"/>
    <property type="match status" value="1"/>
</dbReference>
<protein>
    <submittedName>
        <fullName evidence="3">Polysaccharide deacetylase family sporulation protein PdaB</fullName>
    </submittedName>
</protein>
<sequence length="249" mass="29004">MKKLLRKKMFWVGTLLFVCMVTCILFNYKQTGVFLNTKGNIPIYRVDTKEKKIAFTFDVSLGDEYLDKILDVLDKYNIKSTFFLVGDWIDKNPEKVKDIYKRGHEIGNHSNKHPDMTRISKDKMIKDININDAKIRKLVGKGTKIFRCPSGSYNDDVINTAKEMGLYTIQWDVDSIDWKEQGADLEYNRIIKKAKPGSIMLFHNTAKYTPDNLKRIIETLRKNDFVFVKVGDLIYKDNYYIDSAGVQKK</sequence>
<dbReference type="Gene3D" id="3.20.20.370">
    <property type="entry name" value="Glycoside hydrolase/deacetylase"/>
    <property type="match status" value="1"/>
</dbReference>
<organism evidence="3 4">
    <name type="scientific">Clostridium oceanicum</name>
    <dbReference type="NCBI Taxonomy" id="1543"/>
    <lineage>
        <taxon>Bacteria</taxon>
        <taxon>Bacillati</taxon>
        <taxon>Bacillota</taxon>
        <taxon>Clostridia</taxon>
        <taxon>Eubacteriales</taxon>
        <taxon>Clostridiaceae</taxon>
        <taxon>Clostridium</taxon>
    </lineage>
</organism>
<dbReference type="InterPro" id="IPR002509">
    <property type="entry name" value="NODB_dom"/>
</dbReference>
<proteinExistence type="predicted"/>
<evidence type="ECO:0000313" key="4">
    <source>
        <dbReference type="Proteomes" id="UP001501510"/>
    </source>
</evidence>
<feature type="domain" description="NodB homology" evidence="2">
    <location>
        <begin position="51"/>
        <end position="228"/>
    </location>
</feature>
<dbReference type="PANTHER" id="PTHR10587">
    <property type="entry name" value="GLYCOSYL TRANSFERASE-RELATED"/>
    <property type="match status" value="1"/>
</dbReference>
<dbReference type="Pfam" id="PF01522">
    <property type="entry name" value="Polysacc_deac_1"/>
    <property type="match status" value="1"/>
</dbReference>
<dbReference type="PANTHER" id="PTHR10587:SF128">
    <property type="entry name" value="POLYSACCHARIDE DEACETYLASE PDAB-RELATED"/>
    <property type="match status" value="1"/>
</dbReference>
<dbReference type="CDD" id="cd10917">
    <property type="entry name" value="CE4_NodB_like_6s_7s"/>
    <property type="match status" value="1"/>
</dbReference>
<dbReference type="EMBL" id="BAAACG010000019">
    <property type="protein sequence ID" value="GAA0748125.1"/>
    <property type="molecule type" value="Genomic_DNA"/>
</dbReference>
<dbReference type="Proteomes" id="UP001501510">
    <property type="component" value="Unassembled WGS sequence"/>
</dbReference>
<evidence type="ECO:0000256" key="1">
    <source>
        <dbReference type="SAM" id="Phobius"/>
    </source>
</evidence>
<accession>A0ABN1JWL4</accession>
<dbReference type="InterPro" id="IPR011330">
    <property type="entry name" value="Glyco_hydro/deAcase_b/a-brl"/>
</dbReference>
<dbReference type="InterPro" id="IPR050248">
    <property type="entry name" value="Polysacc_deacetylase_ArnD"/>
</dbReference>
<keyword evidence="1" id="KW-0472">Membrane</keyword>
<evidence type="ECO:0000313" key="3">
    <source>
        <dbReference type="EMBL" id="GAA0748125.1"/>
    </source>
</evidence>
<keyword evidence="1" id="KW-1133">Transmembrane helix</keyword>
<feature type="transmembrane region" description="Helical" evidence="1">
    <location>
        <begin position="9"/>
        <end position="28"/>
    </location>
</feature>
<dbReference type="InterPro" id="IPR014132">
    <property type="entry name" value="PdaB-like"/>
</dbReference>
<gene>
    <name evidence="3" type="primary">pdaB</name>
    <name evidence="3" type="ORF">GCM10008906_38060</name>
</gene>
<name>A0ABN1JWL4_9CLOT</name>
<evidence type="ECO:0000259" key="2">
    <source>
        <dbReference type="PROSITE" id="PS51677"/>
    </source>
</evidence>
<dbReference type="PROSITE" id="PS51677">
    <property type="entry name" value="NODB"/>
    <property type="match status" value="1"/>
</dbReference>
<comment type="caution">
    <text evidence="3">The sequence shown here is derived from an EMBL/GenBank/DDBJ whole genome shotgun (WGS) entry which is preliminary data.</text>
</comment>
<keyword evidence="4" id="KW-1185">Reference proteome</keyword>
<dbReference type="SUPFAM" id="SSF88713">
    <property type="entry name" value="Glycoside hydrolase/deacetylase"/>
    <property type="match status" value="1"/>
</dbReference>
<keyword evidence="1" id="KW-0812">Transmembrane</keyword>